<gene>
    <name evidence="3" type="ORF">Abiwalacus_18980</name>
</gene>
<sequence>MPHSRLKVLFLVESLSGGGAEKILSGLVRGLDRDKFDVTVCAVVDCGQYRDEVRKHARYRFIVGGSGWLYRVKYALVYRFLPASWIYRWRIAGDYDVEAAFTEGLPTRLLAAAPGGKSGKAGETRKIAWVHVDLEARPWTQGVVFRSLDEEKRAYGRFHAVAHVSRTVKEAFERRFGTHPGSVVVHNPVDRDEVLAKSAAVEGVPEKKCFRIISAGRLEEQKGFDRLIRALARLKERGRTAELVLLGEGRLRNDLERLAAGLGVSESLLMPGFLENPYPWMAGADLFVCSSRSEGMSTVVTEALILGVPVLAVECSGIREQLGMGRFGLMVDNDDEALARALEDFVSGRESCAEWREKAALGGRQVAYATAVREVERLLEGAGK</sequence>
<evidence type="ECO:0000259" key="2">
    <source>
        <dbReference type="Pfam" id="PF13439"/>
    </source>
</evidence>
<dbReference type="InterPro" id="IPR001296">
    <property type="entry name" value="Glyco_trans_1"/>
</dbReference>
<proteinExistence type="predicted"/>
<reference evidence="3" key="1">
    <citation type="submission" date="2022-06" db="EMBL/GenBank/DDBJ databases">
        <title>Akkermansia biwalacus sp. nov., an anaerobic mucin-degrading bacterium isolated from human intestine.</title>
        <authorList>
            <person name="Kobayashi Y."/>
            <person name="Inoue S."/>
            <person name="Kawahara T."/>
            <person name="Kohda N."/>
        </authorList>
    </citation>
    <scope>NUCLEOTIDE SEQUENCE</scope>
    <source>
        <strain evidence="3">WON2089</strain>
    </source>
</reference>
<dbReference type="PANTHER" id="PTHR12526">
    <property type="entry name" value="GLYCOSYLTRANSFERASE"/>
    <property type="match status" value="1"/>
</dbReference>
<dbReference type="Proteomes" id="UP001062263">
    <property type="component" value="Chromosome"/>
</dbReference>
<accession>A0ABM7ZI19</accession>
<keyword evidence="3" id="KW-0808">Transferase</keyword>
<dbReference type="CDD" id="cd03811">
    <property type="entry name" value="GT4_GT28_WabH-like"/>
    <property type="match status" value="1"/>
</dbReference>
<dbReference type="GO" id="GO:0016740">
    <property type="term" value="F:transferase activity"/>
    <property type="evidence" value="ECO:0007669"/>
    <property type="project" value="UniProtKB-KW"/>
</dbReference>
<dbReference type="RefSeq" id="WP_215434838.1">
    <property type="nucleotide sequence ID" value="NZ_AP025943.1"/>
</dbReference>
<protein>
    <submittedName>
        <fullName evidence="3">Glycosyl transferase</fullName>
    </submittedName>
</protein>
<dbReference type="Gene3D" id="3.40.50.2000">
    <property type="entry name" value="Glycogen Phosphorylase B"/>
    <property type="match status" value="2"/>
</dbReference>
<keyword evidence="4" id="KW-1185">Reference proteome</keyword>
<dbReference type="SUPFAM" id="SSF53756">
    <property type="entry name" value="UDP-Glycosyltransferase/glycogen phosphorylase"/>
    <property type="match status" value="1"/>
</dbReference>
<name>A0ABM7ZI19_9BACT</name>
<feature type="domain" description="Glycosyl transferase family 1" evidence="1">
    <location>
        <begin position="208"/>
        <end position="359"/>
    </location>
</feature>
<organism evidence="3 4">
    <name type="scientific">Akkermansia biwaensis</name>
    <dbReference type="NCBI Taxonomy" id="2946555"/>
    <lineage>
        <taxon>Bacteria</taxon>
        <taxon>Pseudomonadati</taxon>
        <taxon>Verrucomicrobiota</taxon>
        <taxon>Verrucomicrobiia</taxon>
        <taxon>Verrucomicrobiales</taxon>
        <taxon>Akkermansiaceae</taxon>
        <taxon>Akkermansia</taxon>
    </lineage>
</organism>
<dbReference type="EMBL" id="AP025943">
    <property type="protein sequence ID" value="BDL44324.1"/>
    <property type="molecule type" value="Genomic_DNA"/>
</dbReference>
<evidence type="ECO:0000313" key="4">
    <source>
        <dbReference type="Proteomes" id="UP001062263"/>
    </source>
</evidence>
<dbReference type="Pfam" id="PF13439">
    <property type="entry name" value="Glyco_transf_4"/>
    <property type="match status" value="1"/>
</dbReference>
<dbReference type="PANTHER" id="PTHR12526:SF630">
    <property type="entry name" value="GLYCOSYLTRANSFERASE"/>
    <property type="match status" value="1"/>
</dbReference>
<evidence type="ECO:0000259" key="1">
    <source>
        <dbReference type="Pfam" id="PF00534"/>
    </source>
</evidence>
<dbReference type="Pfam" id="PF00534">
    <property type="entry name" value="Glycos_transf_1"/>
    <property type="match status" value="1"/>
</dbReference>
<dbReference type="InterPro" id="IPR028098">
    <property type="entry name" value="Glyco_trans_4-like_N"/>
</dbReference>
<feature type="domain" description="Glycosyltransferase subfamily 4-like N-terminal" evidence="2">
    <location>
        <begin position="18"/>
        <end position="192"/>
    </location>
</feature>
<evidence type="ECO:0000313" key="3">
    <source>
        <dbReference type="EMBL" id="BDL44324.1"/>
    </source>
</evidence>